<dbReference type="InterPro" id="IPR029071">
    <property type="entry name" value="Ubiquitin-like_domsf"/>
</dbReference>
<protein>
    <submittedName>
        <fullName evidence="3">U11/U12 small nuclear ribonucleoprotein 25 kDa protein isoform X7</fullName>
    </submittedName>
</protein>
<dbReference type="CDD" id="cd17058">
    <property type="entry name" value="Ubl_SNRNP25"/>
    <property type="match status" value="1"/>
</dbReference>
<evidence type="ECO:0000313" key="2">
    <source>
        <dbReference type="Proteomes" id="UP000829291"/>
    </source>
</evidence>
<evidence type="ECO:0000313" key="3">
    <source>
        <dbReference type="RefSeq" id="XP_046602056.1"/>
    </source>
</evidence>
<dbReference type="Proteomes" id="UP000829291">
    <property type="component" value="Chromosome 7"/>
</dbReference>
<dbReference type="GeneID" id="107223997"/>
<keyword evidence="2" id="KW-1185">Reference proteome</keyword>
<dbReference type="Pfam" id="PF18036">
    <property type="entry name" value="Ubiquitin_4"/>
    <property type="match status" value="1"/>
</dbReference>
<reference evidence="3" key="1">
    <citation type="submission" date="2025-08" db="UniProtKB">
        <authorList>
            <consortium name="RefSeq"/>
        </authorList>
    </citation>
    <scope>IDENTIFICATION</scope>
    <source>
        <tissue evidence="3">Thorax and Abdomen</tissue>
    </source>
</reference>
<organism evidence="2 3">
    <name type="scientific">Neodiprion lecontei</name>
    <name type="common">Redheaded pine sawfly</name>
    <dbReference type="NCBI Taxonomy" id="441921"/>
    <lineage>
        <taxon>Eukaryota</taxon>
        <taxon>Metazoa</taxon>
        <taxon>Ecdysozoa</taxon>
        <taxon>Arthropoda</taxon>
        <taxon>Hexapoda</taxon>
        <taxon>Insecta</taxon>
        <taxon>Pterygota</taxon>
        <taxon>Neoptera</taxon>
        <taxon>Endopterygota</taxon>
        <taxon>Hymenoptera</taxon>
        <taxon>Tenthredinoidea</taxon>
        <taxon>Diprionidae</taxon>
        <taxon>Diprioninae</taxon>
        <taxon>Neodiprion</taxon>
    </lineage>
</organism>
<name>A0ABM3GP60_NEOLC</name>
<dbReference type="RefSeq" id="XP_046602056.1">
    <property type="nucleotide sequence ID" value="XM_046746100.1"/>
</dbReference>
<dbReference type="PANTHER" id="PTHR14942">
    <property type="entry name" value="U11/U12 SMALL NUCLEAR RIBONUCLEOPROTEIN 25 KDA PROTEIN"/>
    <property type="match status" value="1"/>
</dbReference>
<sequence length="151" mass="17255">MIHFVPTTRRYATRDKHPAMSNVVTSEVDDSVTKDKSTPADATVEEIKSQSAVAQGQAITLYLNRGELPMLSVVVPPHNTTVLDLKKAIKRHTLLALKREKVTKKISWKHVWRKYNVCFGSTQLVNDNENIKNYGLTNKAELHYVKKRREK</sequence>
<accession>A0ABM3GP60</accession>
<dbReference type="GO" id="GO:1990904">
    <property type="term" value="C:ribonucleoprotein complex"/>
    <property type="evidence" value="ECO:0007669"/>
    <property type="project" value="UniProtKB-KW"/>
</dbReference>
<dbReference type="Gene3D" id="3.10.20.90">
    <property type="entry name" value="Phosphatidylinositol 3-kinase Catalytic Subunit, Chain A, domain 1"/>
    <property type="match status" value="1"/>
</dbReference>
<evidence type="ECO:0000259" key="1">
    <source>
        <dbReference type="Pfam" id="PF18036"/>
    </source>
</evidence>
<feature type="domain" description="SNRNP25 ubiquitin-like" evidence="1">
    <location>
        <begin position="59"/>
        <end position="147"/>
    </location>
</feature>
<proteinExistence type="predicted"/>
<dbReference type="SUPFAM" id="SSF54236">
    <property type="entry name" value="Ubiquitin-like"/>
    <property type="match status" value="1"/>
</dbReference>
<keyword evidence="3" id="KW-0687">Ribonucleoprotein</keyword>
<dbReference type="InterPro" id="IPR040610">
    <property type="entry name" value="SNRNP25_ubiquitin"/>
</dbReference>
<gene>
    <name evidence="3" type="primary">LOC107223997</name>
</gene>
<dbReference type="InterPro" id="IPR039690">
    <property type="entry name" value="SNRNP25"/>
</dbReference>
<dbReference type="PANTHER" id="PTHR14942:SF0">
    <property type="entry name" value="U11_U12 SMALL NUCLEAR RIBONUCLEOPROTEIN 25 KDA PROTEIN"/>
    <property type="match status" value="1"/>
</dbReference>